<dbReference type="Proteomes" id="UP000515928">
    <property type="component" value="Chromosome"/>
</dbReference>
<dbReference type="Gene3D" id="3.40.50.1820">
    <property type="entry name" value="alpha/beta hydrolase"/>
    <property type="match status" value="1"/>
</dbReference>
<accession>A0A7G9RX49</accession>
<dbReference type="AlphaFoldDB" id="A0A7G9RX49"/>
<dbReference type="PANTHER" id="PTHR43798">
    <property type="entry name" value="MONOACYLGLYCEROL LIPASE"/>
    <property type="match status" value="1"/>
</dbReference>
<reference evidence="1 2" key="1">
    <citation type="submission" date="2020-08" db="EMBL/GenBank/DDBJ databases">
        <title>Genome sequence of Erysipelothrix inopinata DSM 15511T.</title>
        <authorList>
            <person name="Hyun D.-W."/>
            <person name="Bae J.-W."/>
        </authorList>
    </citation>
    <scope>NUCLEOTIDE SEQUENCE [LARGE SCALE GENOMIC DNA]</scope>
    <source>
        <strain evidence="1 2">DSM 15511</strain>
    </source>
</reference>
<name>A0A7G9RX49_9FIRM</name>
<dbReference type="KEGG" id="eio:H9L01_07310"/>
<organism evidence="1 2">
    <name type="scientific">Erysipelothrix inopinata</name>
    <dbReference type="NCBI Taxonomy" id="225084"/>
    <lineage>
        <taxon>Bacteria</taxon>
        <taxon>Bacillati</taxon>
        <taxon>Bacillota</taxon>
        <taxon>Erysipelotrichia</taxon>
        <taxon>Erysipelotrichales</taxon>
        <taxon>Erysipelotrichaceae</taxon>
        <taxon>Erysipelothrix</taxon>
    </lineage>
</organism>
<gene>
    <name evidence="1" type="ORF">H9L01_07310</name>
</gene>
<proteinExistence type="predicted"/>
<dbReference type="InterPro" id="IPR029058">
    <property type="entry name" value="AB_hydrolase_fold"/>
</dbReference>
<evidence type="ECO:0000313" key="1">
    <source>
        <dbReference type="EMBL" id="QNN60174.1"/>
    </source>
</evidence>
<dbReference type="GO" id="GO:0016787">
    <property type="term" value="F:hydrolase activity"/>
    <property type="evidence" value="ECO:0007669"/>
    <property type="project" value="UniProtKB-KW"/>
</dbReference>
<keyword evidence="2" id="KW-1185">Reference proteome</keyword>
<keyword evidence="1" id="KW-0378">Hydrolase</keyword>
<dbReference type="GO" id="GO:0016020">
    <property type="term" value="C:membrane"/>
    <property type="evidence" value="ECO:0007669"/>
    <property type="project" value="TreeGrafter"/>
</dbReference>
<sequence length="211" mass="23697">MTTILVHGLGQNQQAWNEVIRLLNFNDDIMVPQLNNFEISGPLTYEKLYGEFCALCHRESSINLCGLSLGAILCLNYAIDYPENVNSLTVIAPQYKIPKGLFKVQNMIFKLLPKSAFTKMGFSKTETLSLVNSMVDIDFTDQLKRISCPTLIMCGAKDNANIKAAKSLHELIQDSIYEEIKNSKHEVNIDNPSGLANQLNEFIDKNLSHKI</sequence>
<protein>
    <submittedName>
        <fullName evidence="1">Alpha/beta hydrolase</fullName>
    </submittedName>
</protein>
<dbReference type="EMBL" id="CP060715">
    <property type="protein sequence ID" value="QNN60174.1"/>
    <property type="molecule type" value="Genomic_DNA"/>
</dbReference>
<dbReference type="InterPro" id="IPR050266">
    <property type="entry name" value="AB_hydrolase_sf"/>
</dbReference>
<dbReference type="RefSeq" id="WP_187533306.1">
    <property type="nucleotide sequence ID" value="NZ_CBCSHU010000011.1"/>
</dbReference>
<evidence type="ECO:0000313" key="2">
    <source>
        <dbReference type="Proteomes" id="UP000515928"/>
    </source>
</evidence>
<dbReference type="PANTHER" id="PTHR43798:SF33">
    <property type="entry name" value="HYDROLASE, PUTATIVE (AFU_ORTHOLOGUE AFUA_2G14860)-RELATED"/>
    <property type="match status" value="1"/>
</dbReference>
<dbReference type="SUPFAM" id="SSF53474">
    <property type="entry name" value="alpha/beta-Hydrolases"/>
    <property type="match status" value="1"/>
</dbReference>